<dbReference type="PROSITE" id="PS50097">
    <property type="entry name" value="BTB"/>
    <property type="match status" value="1"/>
</dbReference>
<comment type="caution">
    <text evidence="2">The sequence shown here is derived from an EMBL/GenBank/DDBJ whole genome shotgun (WGS) entry which is preliminary data.</text>
</comment>
<proteinExistence type="predicted"/>
<dbReference type="Proteomes" id="UP001218188">
    <property type="component" value="Unassembled WGS sequence"/>
</dbReference>
<name>A0AAD6SMG8_9AGAR</name>
<protein>
    <recommendedName>
        <fullName evidence="1">BTB domain-containing protein</fullName>
    </recommendedName>
</protein>
<feature type="domain" description="BTB" evidence="1">
    <location>
        <begin position="38"/>
        <end position="69"/>
    </location>
</feature>
<dbReference type="EMBL" id="JARJCM010000099">
    <property type="protein sequence ID" value="KAJ7029636.1"/>
    <property type="molecule type" value="Genomic_DNA"/>
</dbReference>
<dbReference type="Pfam" id="PF00651">
    <property type="entry name" value="BTB"/>
    <property type="match status" value="1"/>
</dbReference>
<dbReference type="InterPro" id="IPR000210">
    <property type="entry name" value="BTB/POZ_dom"/>
</dbReference>
<gene>
    <name evidence="2" type="ORF">C8F04DRAFT_1368950</name>
</gene>
<reference evidence="2" key="1">
    <citation type="submission" date="2023-03" db="EMBL/GenBank/DDBJ databases">
        <title>Massive genome expansion in bonnet fungi (Mycena s.s.) driven by repeated elements and novel gene families across ecological guilds.</title>
        <authorList>
            <consortium name="Lawrence Berkeley National Laboratory"/>
            <person name="Harder C.B."/>
            <person name="Miyauchi S."/>
            <person name="Viragh M."/>
            <person name="Kuo A."/>
            <person name="Thoen E."/>
            <person name="Andreopoulos B."/>
            <person name="Lu D."/>
            <person name="Skrede I."/>
            <person name="Drula E."/>
            <person name="Henrissat B."/>
            <person name="Morin E."/>
            <person name="Kohler A."/>
            <person name="Barry K."/>
            <person name="LaButti K."/>
            <person name="Morin E."/>
            <person name="Salamov A."/>
            <person name="Lipzen A."/>
            <person name="Mereny Z."/>
            <person name="Hegedus B."/>
            <person name="Baldrian P."/>
            <person name="Stursova M."/>
            <person name="Weitz H."/>
            <person name="Taylor A."/>
            <person name="Grigoriev I.V."/>
            <person name="Nagy L.G."/>
            <person name="Martin F."/>
            <person name="Kauserud H."/>
        </authorList>
    </citation>
    <scope>NUCLEOTIDE SEQUENCE</scope>
    <source>
        <strain evidence="2">CBHHK200</strain>
    </source>
</reference>
<dbReference type="InterPro" id="IPR011333">
    <property type="entry name" value="SKP1/BTB/POZ_sf"/>
</dbReference>
<keyword evidence="3" id="KW-1185">Reference proteome</keyword>
<evidence type="ECO:0000313" key="2">
    <source>
        <dbReference type="EMBL" id="KAJ7029636.1"/>
    </source>
</evidence>
<dbReference type="Gene3D" id="3.30.710.10">
    <property type="entry name" value="Potassium Channel Kv1.1, Chain A"/>
    <property type="match status" value="1"/>
</dbReference>
<dbReference type="AlphaFoldDB" id="A0AAD6SMG8"/>
<dbReference type="CDD" id="cd18186">
    <property type="entry name" value="BTB_POZ_ZBTB_KLHL-like"/>
    <property type="match status" value="1"/>
</dbReference>
<evidence type="ECO:0000259" key="1">
    <source>
        <dbReference type="PROSITE" id="PS50097"/>
    </source>
</evidence>
<organism evidence="2 3">
    <name type="scientific">Mycena alexandri</name>
    <dbReference type="NCBI Taxonomy" id="1745969"/>
    <lineage>
        <taxon>Eukaryota</taxon>
        <taxon>Fungi</taxon>
        <taxon>Dikarya</taxon>
        <taxon>Basidiomycota</taxon>
        <taxon>Agaricomycotina</taxon>
        <taxon>Agaricomycetes</taxon>
        <taxon>Agaricomycetidae</taxon>
        <taxon>Agaricales</taxon>
        <taxon>Marasmiineae</taxon>
        <taxon>Mycenaceae</taxon>
        <taxon>Mycena</taxon>
    </lineage>
</organism>
<evidence type="ECO:0000313" key="3">
    <source>
        <dbReference type="Proteomes" id="UP001218188"/>
    </source>
</evidence>
<sequence length="304" mass="34225">MASKAWERKEPPFALPPRSDFFPMAASNYHPSFSDENADVVLQSAEGTSYRVHSLILKTTSGFFRTMLSLPQPPDAKVPHEIPVGEKDSVMDRVLRMMCGLEIPRWAALDEAEAAVELIEKWDAPGPLSLIRTAASSFLFINEPLRLYGLTSRFGWQEETTLALIFTLRLELLNGEHTDKLHRLSASSLLTLVTFHESFKARFKEAMNGALFAQGNQEVQICLACQRRLDNNSLWRLLKEKLISDFNRRPLGDQLFMNMWGWPEATACFGAKCICGRAYYDQNVTVNNINEALKLAIAPVATLS</sequence>
<accession>A0AAD6SMG8</accession>